<dbReference type="AlphaFoldDB" id="A0AAE0BK82"/>
<evidence type="ECO:0000313" key="1">
    <source>
        <dbReference type="EMBL" id="KAK3238096.1"/>
    </source>
</evidence>
<accession>A0AAE0BK82</accession>
<comment type="caution">
    <text evidence="1">The sequence shown here is derived from an EMBL/GenBank/DDBJ whole genome shotgun (WGS) entry which is preliminary data.</text>
</comment>
<evidence type="ECO:0008006" key="3">
    <source>
        <dbReference type="Google" id="ProtNLM"/>
    </source>
</evidence>
<sequence>MEDLRVTPDEWADLKPNIIKGSLPFLGRVGDTEMIIQAFSILRYVGKLGKLSSQDPLLAALVDENMYELEEYSFLRRVDNYLALTVSGFMVGDSMTILDIQHFARLDFVFDGPWLK</sequence>
<keyword evidence="2" id="KW-1185">Reference proteome</keyword>
<dbReference type="EMBL" id="LGRX02034332">
    <property type="protein sequence ID" value="KAK3238096.1"/>
    <property type="molecule type" value="Genomic_DNA"/>
</dbReference>
<organism evidence="1 2">
    <name type="scientific">Cymbomonas tetramitiformis</name>
    <dbReference type="NCBI Taxonomy" id="36881"/>
    <lineage>
        <taxon>Eukaryota</taxon>
        <taxon>Viridiplantae</taxon>
        <taxon>Chlorophyta</taxon>
        <taxon>Pyramimonadophyceae</taxon>
        <taxon>Pyramimonadales</taxon>
        <taxon>Pyramimonadaceae</taxon>
        <taxon>Cymbomonas</taxon>
    </lineage>
</organism>
<evidence type="ECO:0000313" key="2">
    <source>
        <dbReference type="Proteomes" id="UP001190700"/>
    </source>
</evidence>
<proteinExistence type="predicted"/>
<reference evidence="1 2" key="1">
    <citation type="journal article" date="2015" name="Genome Biol. Evol.">
        <title>Comparative Genomics of a Bacterivorous Green Alga Reveals Evolutionary Causalities and Consequences of Phago-Mixotrophic Mode of Nutrition.</title>
        <authorList>
            <person name="Burns J.A."/>
            <person name="Paasch A."/>
            <person name="Narechania A."/>
            <person name="Kim E."/>
        </authorList>
    </citation>
    <scope>NUCLEOTIDE SEQUENCE [LARGE SCALE GENOMIC DNA]</scope>
    <source>
        <strain evidence="1 2">PLY_AMNH</strain>
    </source>
</reference>
<gene>
    <name evidence="1" type="ORF">CYMTET_51867</name>
</gene>
<dbReference type="Proteomes" id="UP001190700">
    <property type="component" value="Unassembled WGS sequence"/>
</dbReference>
<protein>
    <recommendedName>
        <fullName evidence="3">Glutathione S-transferase</fullName>
    </recommendedName>
</protein>
<dbReference type="Gene3D" id="3.40.30.10">
    <property type="entry name" value="Glutaredoxin"/>
    <property type="match status" value="1"/>
</dbReference>
<name>A0AAE0BK82_9CHLO</name>
<dbReference type="Gene3D" id="1.20.1050.10">
    <property type="match status" value="1"/>
</dbReference>